<keyword evidence="2" id="KW-1185">Reference proteome</keyword>
<gene>
    <name evidence="1" type="ORF">OIU79_011606</name>
</gene>
<reference evidence="1" key="2">
    <citation type="journal article" date="2023" name="Int. J. Mol. Sci.">
        <title>De Novo Assembly and Annotation of 11 Diverse Shrub Willow (Salix) Genomes Reveals Novel Gene Organization in Sex-Linked Regions.</title>
        <authorList>
            <person name="Hyden B."/>
            <person name="Feng K."/>
            <person name="Yates T.B."/>
            <person name="Jawdy S."/>
            <person name="Cereghino C."/>
            <person name="Smart L.B."/>
            <person name="Muchero W."/>
        </authorList>
    </citation>
    <scope>NUCLEOTIDE SEQUENCE</scope>
    <source>
        <tissue evidence="1">Shoot tip</tissue>
    </source>
</reference>
<name>A0A9Q0T2E3_SALPP</name>
<evidence type="ECO:0000313" key="2">
    <source>
        <dbReference type="Proteomes" id="UP001151532"/>
    </source>
</evidence>
<proteinExistence type="predicted"/>
<protein>
    <submittedName>
        <fullName evidence="1">Uncharacterized protein</fullName>
    </submittedName>
</protein>
<evidence type="ECO:0000313" key="1">
    <source>
        <dbReference type="EMBL" id="KAJ6698100.1"/>
    </source>
</evidence>
<sequence length="145" mass="17242">MANVPEEKSTGNASIPPLYISIFNTKFEVEKFDRKSTFSMWRCEVMDMLVQINLDFTLEAKPEDLDDKNREMINHLAYDSIRLCLVKDQKYIFFKTKLCKGIMASTERQVYKEENRESSLLEEEEEEEDLSFPVQERHFHEWASK</sequence>
<comment type="caution">
    <text evidence="1">The sequence shown here is derived from an EMBL/GenBank/DDBJ whole genome shotgun (WGS) entry which is preliminary data.</text>
</comment>
<organism evidence="1 2">
    <name type="scientific">Salix purpurea</name>
    <name type="common">Purple osier willow</name>
    <dbReference type="NCBI Taxonomy" id="77065"/>
    <lineage>
        <taxon>Eukaryota</taxon>
        <taxon>Viridiplantae</taxon>
        <taxon>Streptophyta</taxon>
        <taxon>Embryophyta</taxon>
        <taxon>Tracheophyta</taxon>
        <taxon>Spermatophyta</taxon>
        <taxon>Magnoliopsida</taxon>
        <taxon>eudicotyledons</taxon>
        <taxon>Gunneridae</taxon>
        <taxon>Pentapetalae</taxon>
        <taxon>rosids</taxon>
        <taxon>fabids</taxon>
        <taxon>Malpighiales</taxon>
        <taxon>Salicaceae</taxon>
        <taxon>Saliceae</taxon>
        <taxon>Salix</taxon>
    </lineage>
</organism>
<dbReference type="OrthoDB" id="1670072at2759"/>
<dbReference type="AlphaFoldDB" id="A0A9Q0T2E3"/>
<reference evidence="1" key="1">
    <citation type="submission" date="2022-11" db="EMBL/GenBank/DDBJ databases">
        <authorList>
            <person name="Hyden B.L."/>
            <person name="Feng K."/>
            <person name="Yates T."/>
            <person name="Jawdy S."/>
            <person name="Smart L.B."/>
            <person name="Muchero W."/>
        </authorList>
    </citation>
    <scope>NUCLEOTIDE SEQUENCE</scope>
    <source>
        <tissue evidence="1">Shoot tip</tissue>
    </source>
</reference>
<dbReference type="EMBL" id="JAPFFK010000017">
    <property type="protein sequence ID" value="KAJ6698100.1"/>
    <property type="molecule type" value="Genomic_DNA"/>
</dbReference>
<dbReference type="Proteomes" id="UP001151532">
    <property type="component" value="Chromosome 6"/>
</dbReference>
<accession>A0A9Q0T2E3</accession>